<dbReference type="InterPro" id="IPR027417">
    <property type="entry name" value="P-loop_NTPase"/>
</dbReference>
<feature type="domain" description="NB-ARC" evidence="6">
    <location>
        <begin position="147"/>
        <end position="308"/>
    </location>
</feature>
<dbReference type="PROSITE" id="PS51450">
    <property type="entry name" value="LRR"/>
    <property type="match status" value="2"/>
</dbReference>
<name>A0ABQ8HKL3_9ROSI</name>
<evidence type="ECO:0000313" key="9">
    <source>
        <dbReference type="Proteomes" id="UP000827721"/>
    </source>
</evidence>
<dbReference type="InterPro" id="IPR032675">
    <property type="entry name" value="LRR_dom_sf"/>
</dbReference>
<dbReference type="Gene3D" id="3.40.50.300">
    <property type="entry name" value="P-loop containing nucleotide triphosphate hydrolases"/>
    <property type="match status" value="1"/>
</dbReference>
<dbReference type="Gene3D" id="3.80.10.10">
    <property type="entry name" value="Ribonuclease Inhibitor"/>
    <property type="match status" value="3"/>
</dbReference>
<dbReference type="SMART" id="SM00369">
    <property type="entry name" value="LRR_TYP"/>
    <property type="match status" value="4"/>
</dbReference>
<dbReference type="InterPro" id="IPR057135">
    <property type="entry name" value="At4g27190-like_LRR"/>
</dbReference>
<dbReference type="PANTHER" id="PTHR33463:SF187">
    <property type="entry name" value="AND NB-ARC DOMAIN DISEASE RESISTANCE PROTEIN, PUTATIVE-RELATED"/>
    <property type="match status" value="1"/>
</dbReference>
<dbReference type="EMBL" id="JAFEMO010000009">
    <property type="protein sequence ID" value="KAH7564881.1"/>
    <property type="molecule type" value="Genomic_DNA"/>
</dbReference>
<accession>A0ABQ8HKL3</accession>
<feature type="coiled-coil region" evidence="5">
    <location>
        <begin position="21"/>
        <end position="52"/>
    </location>
</feature>
<dbReference type="PANTHER" id="PTHR33463">
    <property type="entry name" value="NB-ARC DOMAIN-CONTAINING PROTEIN-RELATED"/>
    <property type="match status" value="1"/>
</dbReference>
<dbReference type="Pfam" id="PF13855">
    <property type="entry name" value="LRR_8"/>
    <property type="match status" value="1"/>
</dbReference>
<evidence type="ECO:0000256" key="4">
    <source>
        <dbReference type="ARBA" id="ARBA00022821"/>
    </source>
</evidence>
<feature type="domain" description="Disease resistance protein At4g27190-like leucine-rich repeats" evidence="7">
    <location>
        <begin position="647"/>
        <end position="767"/>
    </location>
</feature>
<dbReference type="InterPro" id="IPR003591">
    <property type="entry name" value="Leu-rich_rpt_typical-subtyp"/>
</dbReference>
<evidence type="ECO:0000313" key="8">
    <source>
        <dbReference type="EMBL" id="KAH7564881.1"/>
    </source>
</evidence>
<dbReference type="SUPFAM" id="SSF52058">
    <property type="entry name" value="L domain-like"/>
    <property type="match status" value="1"/>
</dbReference>
<sequence>MDFVGPILEILKCTGPPLCKYIEYHRKLEEYKQNLNRILEELKSQKDEIETRLKVECSFGKLRKYEVIKWLENVQRTIHNVENVEQTFNNGKCLSRVCQAKLVEKKIQQMQEYRQKGSSFDSLVIDEPPASGIILPTTPLVGETTAKKNMEEIWRHLMDDEIKNIGIFGMGGVGKTTIVTHINNRLIEEDKFHHVMWVTVSQTLDLVEVQNGIANALNQSLLGKKDQKIRAGLLLSMLRKKRFVLILDDTWEAIKLEKVGIPKPTKENGCKLVITTRSLDVCHSMNCKTVEVKPLLEKEALDLFFEKADCVKLHDVVRDMVLRYITSESPLFIVKAGLNLKELPSEQEWKENLDKVSLMNNSISEIPSSMSLNCQMLSTLFLQENPLESIPESFFLQMHGLMILNLSETAIESLPNSISELTNLTALLLKHCYRLKWIPSLSKLRALRILDLGFTKINEVPTGMEMLTNLTSLHLFSMELHKIPVGIFPKLCRLQKLVVRWGLETPRVAVEEAARLKNLDSVMAQFRNLQDFNCYVKSLNSHGGPNGYYLFLYPGDMATHPSDWRWSFINVNKEVTLKWCNIHGREEKYSIILPKDVECLSIDFCEDVTKITDIPTFNTLERLEILKIWHLDNLTVLLNLSESTPPDLKVVRVHSCLKVKKLFASKRLLELKNLEWIDVYSCPKMEELITVEDDHDNEAKMEELITIEDDDDNNEERRRKEFLLPKLKKLSLSYMPELKNICSSIGVMVCDSLQEIVIENCPQLERLPLYLPVDEKGQLSPPPVLQKIRISRRLWEALKWDHLHPNAKTDLLLPFCEFSFL</sequence>
<keyword evidence="3" id="KW-0677">Repeat</keyword>
<dbReference type="Proteomes" id="UP000827721">
    <property type="component" value="Unassembled WGS sequence"/>
</dbReference>
<keyword evidence="4" id="KW-0611">Plant defense</keyword>
<dbReference type="Pfam" id="PF23247">
    <property type="entry name" value="LRR_RPS2"/>
    <property type="match status" value="1"/>
</dbReference>
<evidence type="ECO:0000259" key="7">
    <source>
        <dbReference type="Pfam" id="PF23247"/>
    </source>
</evidence>
<comment type="caution">
    <text evidence="8">The sequence shown here is derived from an EMBL/GenBank/DDBJ whole genome shotgun (WGS) entry which is preliminary data.</text>
</comment>
<evidence type="ECO:0000256" key="2">
    <source>
        <dbReference type="ARBA" id="ARBA00022614"/>
    </source>
</evidence>
<gene>
    <name evidence="8" type="ORF">JRO89_XS09G0054100</name>
</gene>
<dbReference type="Pfam" id="PF00931">
    <property type="entry name" value="NB-ARC"/>
    <property type="match status" value="1"/>
</dbReference>
<keyword evidence="9" id="KW-1185">Reference proteome</keyword>
<evidence type="ECO:0000256" key="5">
    <source>
        <dbReference type="SAM" id="Coils"/>
    </source>
</evidence>
<dbReference type="PRINTS" id="PR00364">
    <property type="entry name" value="DISEASERSIST"/>
</dbReference>
<dbReference type="InterPro" id="IPR001611">
    <property type="entry name" value="Leu-rich_rpt"/>
</dbReference>
<proteinExistence type="inferred from homology"/>
<evidence type="ECO:0000259" key="6">
    <source>
        <dbReference type="Pfam" id="PF00931"/>
    </source>
</evidence>
<evidence type="ECO:0000256" key="1">
    <source>
        <dbReference type="ARBA" id="ARBA00008894"/>
    </source>
</evidence>
<dbReference type="InterPro" id="IPR050905">
    <property type="entry name" value="Plant_NBS-LRR"/>
</dbReference>
<keyword evidence="2" id="KW-0433">Leucine-rich repeat</keyword>
<keyword evidence="5" id="KW-0175">Coiled coil</keyword>
<comment type="similarity">
    <text evidence="1">Belongs to the disease resistance NB-LRR family.</text>
</comment>
<organism evidence="8 9">
    <name type="scientific">Xanthoceras sorbifolium</name>
    <dbReference type="NCBI Taxonomy" id="99658"/>
    <lineage>
        <taxon>Eukaryota</taxon>
        <taxon>Viridiplantae</taxon>
        <taxon>Streptophyta</taxon>
        <taxon>Embryophyta</taxon>
        <taxon>Tracheophyta</taxon>
        <taxon>Spermatophyta</taxon>
        <taxon>Magnoliopsida</taxon>
        <taxon>eudicotyledons</taxon>
        <taxon>Gunneridae</taxon>
        <taxon>Pentapetalae</taxon>
        <taxon>rosids</taxon>
        <taxon>malvids</taxon>
        <taxon>Sapindales</taxon>
        <taxon>Sapindaceae</taxon>
        <taxon>Xanthoceroideae</taxon>
        <taxon>Xanthoceras</taxon>
    </lineage>
</organism>
<evidence type="ECO:0008006" key="10">
    <source>
        <dbReference type="Google" id="ProtNLM"/>
    </source>
</evidence>
<dbReference type="InterPro" id="IPR002182">
    <property type="entry name" value="NB-ARC"/>
</dbReference>
<evidence type="ECO:0000256" key="3">
    <source>
        <dbReference type="ARBA" id="ARBA00022737"/>
    </source>
</evidence>
<protein>
    <recommendedName>
        <fullName evidence="10">NB-ARC domain-containing protein</fullName>
    </recommendedName>
</protein>
<reference evidence="8 9" key="1">
    <citation type="submission" date="2021-02" db="EMBL/GenBank/DDBJ databases">
        <title>Plant Genome Project.</title>
        <authorList>
            <person name="Zhang R.-G."/>
        </authorList>
    </citation>
    <scope>NUCLEOTIDE SEQUENCE [LARGE SCALE GENOMIC DNA]</scope>
    <source>
        <tissue evidence="8">Leaves</tissue>
    </source>
</reference>
<dbReference type="SUPFAM" id="SSF52540">
    <property type="entry name" value="P-loop containing nucleoside triphosphate hydrolases"/>
    <property type="match status" value="1"/>
</dbReference>